<evidence type="ECO:0000313" key="2">
    <source>
        <dbReference type="Proteomes" id="UP001596066"/>
    </source>
</evidence>
<evidence type="ECO:0000313" key="1">
    <source>
        <dbReference type="EMBL" id="MFC5647360.1"/>
    </source>
</evidence>
<reference evidence="2" key="1">
    <citation type="journal article" date="2019" name="Int. J. Syst. Evol. Microbiol.">
        <title>The Global Catalogue of Microorganisms (GCM) 10K type strain sequencing project: providing services to taxonomists for standard genome sequencing and annotation.</title>
        <authorList>
            <consortium name="The Broad Institute Genomics Platform"/>
            <consortium name="The Broad Institute Genome Sequencing Center for Infectious Disease"/>
            <person name="Wu L."/>
            <person name="Ma J."/>
        </authorList>
    </citation>
    <scope>NUCLEOTIDE SEQUENCE [LARGE SCALE GENOMIC DNA]</scope>
    <source>
        <strain evidence="2">CGMCC 4.1622</strain>
    </source>
</reference>
<dbReference type="RefSeq" id="WP_346148096.1">
    <property type="nucleotide sequence ID" value="NZ_BAAAUA010000044.1"/>
</dbReference>
<accession>A0ABW0VPB0</accession>
<organism evidence="1 2">
    <name type="scientific">Kitasatospora cinereorecta</name>
    <dbReference type="NCBI Taxonomy" id="285560"/>
    <lineage>
        <taxon>Bacteria</taxon>
        <taxon>Bacillati</taxon>
        <taxon>Actinomycetota</taxon>
        <taxon>Actinomycetes</taxon>
        <taxon>Kitasatosporales</taxon>
        <taxon>Streptomycetaceae</taxon>
        <taxon>Kitasatospora</taxon>
    </lineage>
</organism>
<comment type="caution">
    <text evidence="1">The sequence shown here is derived from an EMBL/GenBank/DDBJ whole genome shotgun (WGS) entry which is preliminary data.</text>
</comment>
<sequence length="218" mass="22594">MTDLRLDAPEPPALIAIQQRTGLADEMWREIAPLLAEEGITEDTDPTDLPTLQAALDRAVARYNAALFTPTGKARGQAAELLRQVVAAIAADETEHAARLLDSLGPDPTAGQPVTNSHAAGLAMLLLDSWSTGAGGAPAGLLAGTVLPAGHWRGERAATDILALSRKSRAHRSVQKLIVQHGGHHVTDGAVLALAAAVLTWSRRASTPAADVAEAAIG</sequence>
<gene>
    <name evidence="1" type="ORF">ACFPZF_39240</name>
</gene>
<protein>
    <recommendedName>
        <fullName evidence="3">Ferritin-like domain-containing protein</fullName>
    </recommendedName>
</protein>
<name>A0ABW0VPB0_9ACTN</name>
<evidence type="ECO:0008006" key="3">
    <source>
        <dbReference type="Google" id="ProtNLM"/>
    </source>
</evidence>
<dbReference type="EMBL" id="JBHSOC010000158">
    <property type="protein sequence ID" value="MFC5647360.1"/>
    <property type="molecule type" value="Genomic_DNA"/>
</dbReference>
<proteinExistence type="predicted"/>
<dbReference type="Proteomes" id="UP001596066">
    <property type="component" value="Unassembled WGS sequence"/>
</dbReference>
<keyword evidence="2" id="KW-1185">Reference proteome</keyword>